<feature type="region of interest" description="Disordered" evidence="1">
    <location>
        <begin position="132"/>
        <end position="155"/>
    </location>
</feature>
<evidence type="ECO:0000256" key="1">
    <source>
        <dbReference type="SAM" id="MobiDB-lite"/>
    </source>
</evidence>
<feature type="compositionally biased region" description="Basic and acidic residues" evidence="1">
    <location>
        <begin position="144"/>
        <end position="155"/>
    </location>
</feature>
<reference evidence="2" key="2">
    <citation type="journal article" date="2024" name="Plant">
        <title>Genomic evolution and insights into agronomic trait innovations of Sesamum species.</title>
        <authorList>
            <person name="Miao H."/>
            <person name="Wang L."/>
            <person name="Qu L."/>
            <person name="Liu H."/>
            <person name="Sun Y."/>
            <person name="Le M."/>
            <person name="Wang Q."/>
            <person name="Wei S."/>
            <person name="Zheng Y."/>
            <person name="Lin W."/>
            <person name="Duan Y."/>
            <person name="Cao H."/>
            <person name="Xiong S."/>
            <person name="Wang X."/>
            <person name="Wei L."/>
            <person name="Li C."/>
            <person name="Ma Q."/>
            <person name="Ju M."/>
            <person name="Zhao R."/>
            <person name="Li G."/>
            <person name="Mu C."/>
            <person name="Tian Q."/>
            <person name="Mei H."/>
            <person name="Zhang T."/>
            <person name="Gao T."/>
            <person name="Zhang H."/>
        </authorList>
    </citation>
    <scope>NUCLEOTIDE SEQUENCE</scope>
    <source>
        <strain evidence="2">KEN1</strain>
    </source>
</reference>
<comment type="caution">
    <text evidence="2">The sequence shown here is derived from an EMBL/GenBank/DDBJ whole genome shotgun (WGS) entry which is preliminary data.</text>
</comment>
<accession>A0AAW2XGH1</accession>
<name>A0AAW2XGH1_9LAMI</name>
<dbReference type="PANTHER" id="PTHR33645:SF2">
    <property type="entry name" value="FAMILY PROTEIN, PUTATIVE (DUF3754)-RELATED"/>
    <property type="match status" value="1"/>
</dbReference>
<evidence type="ECO:0000313" key="2">
    <source>
        <dbReference type="EMBL" id="KAL0452883.1"/>
    </source>
</evidence>
<proteinExistence type="predicted"/>
<protein>
    <submittedName>
        <fullName evidence="2">Uncharacterized protein</fullName>
    </submittedName>
</protein>
<organism evidence="2">
    <name type="scientific">Sesamum latifolium</name>
    <dbReference type="NCBI Taxonomy" id="2727402"/>
    <lineage>
        <taxon>Eukaryota</taxon>
        <taxon>Viridiplantae</taxon>
        <taxon>Streptophyta</taxon>
        <taxon>Embryophyta</taxon>
        <taxon>Tracheophyta</taxon>
        <taxon>Spermatophyta</taxon>
        <taxon>Magnoliopsida</taxon>
        <taxon>eudicotyledons</taxon>
        <taxon>Gunneridae</taxon>
        <taxon>Pentapetalae</taxon>
        <taxon>asterids</taxon>
        <taxon>lamiids</taxon>
        <taxon>Lamiales</taxon>
        <taxon>Pedaliaceae</taxon>
        <taxon>Sesamum</taxon>
    </lineage>
</organism>
<feature type="compositionally biased region" description="Polar residues" evidence="1">
    <location>
        <begin position="133"/>
        <end position="143"/>
    </location>
</feature>
<gene>
    <name evidence="2" type="ORF">Slati_1266400</name>
</gene>
<dbReference type="AlphaFoldDB" id="A0AAW2XGH1"/>
<dbReference type="EMBL" id="JACGWN010000004">
    <property type="protein sequence ID" value="KAL0452883.1"/>
    <property type="molecule type" value="Genomic_DNA"/>
</dbReference>
<sequence length="518" mass="58190">MSVSLQIVRCFSAVSLSSSSLSSSSQSGAAPVRISCSVQEALPSQIKPPPPPPTTHHDKRLSITEADSSSRSGIKLPRQRYISVSKCLDSILHAEHKTILEEMRADFDATLSTKSNRFSPDGFPSFARKDVANQESSAPLNNSKSDDKEQEDKADTEMLMSSDFTRDLKQLFDFSFKTAKRSPIKRSRVAIPGRFERAFMKLLCNAEFEELSPRDLMLTSALNTDYLLTLPIYIDWEKASESNAIIFRRGYATERQKGLLIAEKLDYLQSKLLQNIFALIAKPLGKFGVWLNEVFKSIMQKQDTEVLDNKLMLWLKELSLSLKPQSYDQISDNLKGVDILSSDRPIWEAAQKAVTRYEGILSEVGPRERLLRKFLAWIGLVPSTPEQAFDFNLDCTGPESNLSPSFLSRISLGDIWKPASPKSCGNDFRKMLSTAISILFSQSILQVTSTRTIGDKCETFIYNVFKEKVEMPVDKAIDTLMRLGLVIKKAVDGEIILQAMPCSRACIILRDRWNSLIN</sequence>
<feature type="region of interest" description="Disordered" evidence="1">
    <location>
        <begin position="39"/>
        <end position="74"/>
    </location>
</feature>
<reference evidence="2" key="1">
    <citation type="submission" date="2020-06" db="EMBL/GenBank/DDBJ databases">
        <authorList>
            <person name="Li T."/>
            <person name="Hu X."/>
            <person name="Zhang T."/>
            <person name="Song X."/>
            <person name="Zhang H."/>
            <person name="Dai N."/>
            <person name="Sheng W."/>
            <person name="Hou X."/>
            <person name="Wei L."/>
        </authorList>
    </citation>
    <scope>NUCLEOTIDE SEQUENCE</scope>
    <source>
        <strain evidence="2">KEN1</strain>
        <tissue evidence="2">Leaf</tissue>
    </source>
</reference>
<dbReference type="PANTHER" id="PTHR33645">
    <property type="entry name" value="AMINOPEPTIDASE (DUF3754)"/>
    <property type="match status" value="1"/>
</dbReference>